<feature type="compositionally biased region" description="Low complexity" evidence="5">
    <location>
        <begin position="300"/>
        <end position="313"/>
    </location>
</feature>
<dbReference type="Pfam" id="PF13181">
    <property type="entry name" value="TPR_8"/>
    <property type="match status" value="2"/>
</dbReference>
<dbReference type="PROSITE" id="PS50005">
    <property type="entry name" value="TPR"/>
    <property type="match status" value="3"/>
</dbReference>
<dbReference type="GO" id="GO:0016567">
    <property type="term" value="P:protein ubiquitination"/>
    <property type="evidence" value="ECO:0007669"/>
    <property type="project" value="TreeGrafter"/>
</dbReference>
<dbReference type="GO" id="GO:0005737">
    <property type="term" value="C:cytoplasm"/>
    <property type="evidence" value="ECO:0007669"/>
    <property type="project" value="TreeGrafter"/>
</dbReference>
<feature type="compositionally biased region" description="Polar residues" evidence="5">
    <location>
        <begin position="289"/>
        <end position="298"/>
    </location>
</feature>
<dbReference type="OrthoDB" id="329563at2759"/>
<name>A0A8S1GMD1_9PELO</name>
<feature type="region of interest" description="Disordered" evidence="5">
    <location>
        <begin position="183"/>
        <end position="379"/>
    </location>
</feature>
<dbReference type="Gene3D" id="1.25.40.10">
    <property type="entry name" value="Tetratricopeptide repeat domain"/>
    <property type="match status" value="3"/>
</dbReference>
<feature type="compositionally biased region" description="Acidic residues" evidence="5">
    <location>
        <begin position="188"/>
        <end position="208"/>
    </location>
</feature>
<dbReference type="Pfam" id="PF12895">
    <property type="entry name" value="ANAPC3"/>
    <property type="match status" value="1"/>
</dbReference>
<evidence type="ECO:0000313" key="7">
    <source>
        <dbReference type="Proteomes" id="UP000835052"/>
    </source>
</evidence>
<dbReference type="GO" id="GO:0007091">
    <property type="term" value="P:metaphase/anaphase transition of mitotic cell cycle"/>
    <property type="evidence" value="ECO:0007669"/>
    <property type="project" value="TreeGrafter"/>
</dbReference>
<comment type="caution">
    <text evidence="6">The sequence shown here is derived from an EMBL/GenBank/DDBJ whole genome shotgun (WGS) entry which is preliminary data.</text>
</comment>
<dbReference type="SMART" id="SM00028">
    <property type="entry name" value="TPR"/>
    <property type="match status" value="6"/>
</dbReference>
<dbReference type="PANTHER" id="PTHR12558:SF13">
    <property type="entry name" value="CELL DIVISION CYCLE PROTEIN 27 HOMOLOG"/>
    <property type="match status" value="1"/>
</dbReference>
<dbReference type="GO" id="GO:0051301">
    <property type="term" value="P:cell division"/>
    <property type="evidence" value="ECO:0007669"/>
    <property type="project" value="TreeGrafter"/>
</dbReference>
<dbReference type="InterPro" id="IPR011990">
    <property type="entry name" value="TPR-like_helical_dom_sf"/>
</dbReference>
<keyword evidence="1 4" id="KW-0802">TPR repeat</keyword>
<evidence type="ECO:0000256" key="1">
    <source>
        <dbReference type="ARBA" id="ARBA00022803"/>
    </source>
</evidence>
<evidence type="ECO:0000256" key="4">
    <source>
        <dbReference type="PROSITE-ProRule" id="PRU00339"/>
    </source>
</evidence>
<feature type="compositionally biased region" description="Acidic residues" evidence="5">
    <location>
        <begin position="744"/>
        <end position="753"/>
    </location>
</feature>
<dbReference type="AlphaFoldDB" id="A0A8S1GMD1"/>
<protein>
    <recommendedName>
        <fullName evidence="3">Cell division cycle protein 27 homolog</fullName>
    </recommendedName>
</protein>
<dbReference type="PANTHER" id="PTHR12558">
    <property type="entry name" value="CELL DIVISION CYCLE 16,23,27"/>
    <property type="match status" value="1"/>
</dbReference>
<feature type="region of interest" description="Disordered" evidence="5">
    <location>
        <begin position="729"/>
        <end position="753"/>
    </location>
</feature>
<evidence type="ECO:0000256" key="3">
    <source>
        <dbReference type="ARBA" id="ARBA00039307"/>
    </source>
</evidence>
<reference evidence="6" key="1">
    <citation type="submission" date="2020-10" db="EMBL/GenBank/DDBJ databases">
        <authorList>
            <person name="Kikuchi T."/>
        </authorList>
    </citation>
    <scope>NUCLEOTIDE SEQUENCE</scope>
    <source>
        <strain evidence="6">NKZ352</strain>
    </source>
</reference>
<dbReference type="Pfam" id="PF13432">
    <property type="entry name" value="TPR_16"/>
    <property type="match status" value="1"/>
</dbReference>
<feature type="repeat" description="TPR" evidence="4">
    <location>
        <begin position="696"/>
        <end position="729"/>
    </location>
</feature>
<feature type="repeat" description="TPR" evidence="4">
    <location>
        <begin position="526"/>
        <end position="559"/>
    </location>
</feature>
<accession>A0A8S1GMD1</accession>
<feature type="compositionally biased region" description="Low complexity" evidence="5">
    <location>
        <begin position="232"/>
        <end position="244"/>
    </location>
</feature>
<dbReference type="InterPro" id="IPR019734">
    <property type="entry name" value="TPR_rpt"/>
</dbReference>
<dbReference type="EMBL" id="CAJGYM010000001">
    <property type="protein sequence ID" value="CAD6184234.1"/>
    <property type="molecule type" value="Genomic_DNA"/>
</dbReference>
<dbReference type="SUPFAM" id="SSF48452">
    <property type="entry name" value="TPR-like"/>
    <property type="match status" value="2"/>
</dbReference>
<comment type="similarity">
    <text evidence="2">Belongs to the APC3/CDC27 family.</text>
</comment>
<evidence type="ECO:0000256" key="5">
    <source>
        <dbReference type="SAM" id="MobiDB-lite"/>
    </source>
</evidence>
<dbReference type="GO" id="GO:0031145">
    <property type="term" value="P:anaphase-promoting complex-dependent catabolic process"/>
    <property type="evidence" value="ECO:0007669"/>
    <property type="project" value="TreeGrafter"/>
</dbReference>
<dbReference type="GO" id="GO:0005680">
    <property type="term" value="C:anaphase-promoting complex"/>
    <property type="evidence" value="ECO:0007669"/>
    <property type="project" value="TreeGrafter"/>
</dbReference>
<feature type="compositionally biased region" description="Low complexity" evidence="5">
    <location>
        <begin position="345"/>
        <end position="368"/>
    </location>
</feature>
<evidence type="ECO:0000256" key="2">
    <source>
        <dbReference type="ARBA" id="ARBA00038210"/>
    </source>
</evidence>
<dbReference type="Pfam" id="PF14559">
    <property type="entry name" value="TPR_19"/>
    <property type="match status" value="1"/>
</dbReference>
<evidence type="ECO:0000313" key="6">
    <source>
        <dbReference type="EMBL" id="CAD6184234.1"/>
    </source>
</evidence>
<dbReference type="Proteomes" id="UP000835052">
    <property type="component" value="Unassembled WGS sequence"/>
</dbReference>
<sequence>MAPCEFSAPYVEPASTDVEVRIKELLDYYAVEDALLLAEVYHLKVRSEESLLVYTDCLMRANRAEEVFGLLYPKSLENPRIRYVFAKCCFQLNKLEECQTALVDAQTGSMFESLVNSPAAPYAHVLLATLLCDTGRVEEAKEECKKCVKINVLFWSGVNNYITYGGRKLERLIRKQKENVMTGCASEFSDEEEDTAEEDGPYDDEDDSFSNPEPLKSSVDTKVRRSLRSHTSKSNATPAAAPARKAVRPVDKRTPASSVVPSQPVAPRKPRSSEAEPRSMATRAASQRLMFNSDTENFNGAAVRSRAGAAGTRNASRVDRSQNVRSTTKTDSSRLTSSRKVTKPLSSRNSNLARSLSGSANSVSSISSNAKITDEKDRGKEKALEIGQVAAEDEKKRLTEEEEAQKKIVVPIYSKVYRNIFKIISSLAMIEAAAARYNWKAVARIFQKLDRSVLKELPLARLMHARACFEQCEYSEAKELLLALHKEQPYRVEGMELLSTALWHLQDSQTLSTLAQALTTESRDRPQSWCAAGNCFSLQRQHTQAIECMERALQLDSRFAYAHTLLGHELIVQEELDRAASAFRSALTLAPRDYRALHGLGLVHLKKEQNALAQCNMAKAVRINPTNRAMLCTLSQVEMMLKKPQRAMELVDRALSLKPTDVASRFNRARLLFEGKHNEECLAELEKLKASSPDEAFVFHLLAKVHRRLGNPHQALLNFSWAAELDPRGDQGVSGTVATQMREEYEDDEYSSS</sequence>
<feature type="compositionally biased region" description="Polar residues" evidence="5">
    <location>
        <begin position="323"/>
        <end position="339"/>
    </location>
</feature>
<keyword evidence="7" id="KW-1185">Reference proteome</keyword>
<feature type="repeat" description="TPR" evidence="4">
    <location>
        <begin position="560"/>
        <end position="593"/>
    </location>
</feature>
<proteinExistence type="inferred from homology"/>
<gene>
    <name evidence="6" type="ORF">CAUJ_LOCUS153</name>
</gene>
<organism evidence="6 7">
    <name type="scientific">Caenorhabditis auriculariae</name>
    <dbReference type="NCBI Taxonomy" id="2777116"/>
    <lineage>
        <taxon>Eukaryota</taxon>
        <taxon>Metazoa</taxon>
        <taxon>Ecdysozoa</taxon>
        <taxon>Nematoda</taxon>
        <taxon>Chromadorea</taxon>
        <taxon>Rhabditida</taxon>
        <taxon>Rhabditina</taxon>
        <taxon>Rhabditomorpha</taxon>
        <taxon>Rhabditoidea</taxon>
        <taxon>Rhabditidae</taxon>
        <taxon>Peloderinae</taxon>
        <taxon>Caenorhabditis</taxon>
    </lineage>
</organism>